<dbReference type="InterPro" id="IPR008629">
    <property type="entry name" value="GUN4-like"/>
</dbReference>
<dbReference type="Pfam" id="PF05419">
    <property type="entry name" value="GUN4"/>
    <property type="match status" value="1"/>
</dbReference>
<dbReference type="Proteomes" id="UP000217507">
    <property type="component" value="Plasmid Plasmid3 dna"/>
</dbReference>
<dbReference type="InterPro" id="IPR027417">
    <property type="entry name" value="P-loop_NTPase"/>
</dbReference>
<dbReference type="PANTHER" id="PTHR34800:SF1">
    <property type="entry name" value="TETRAPYRROLE-BINDING PROTEIN, CHLOROPLASTIC"/>
    <property type="match status" value="1"/>
</dbReference>
<dbReference type="SUPFAM" id="SSF52540">
    <property type="entry name" value="P-loop containing nucleoside triphosphate hydrolases"/>
    <property type="match status" value="1"/>
</dbReference>
<dbReference type="SUPFAM" id="SSF140869">
    <property type="entry name" value="GUN4-like"/>
    <property type="match status" value="1"/>
</dbReference>
<proteinExistence type="predicted"/>
<dbReference type="Pfam" id="PF13191">
    <property type="entry name" value="AAA_16"/>
    <property type="match status" value="1"/>
</dbReference>
<keyword evidence="4" id="KW-0614">Plasmid</keyword>
<dbReference type="GO" id="GO:0046906">
    <property type="term" value="F:tetrapyrrole binding"/>
    <property type="evidence" value="ECO:0007669"/>
    <property type="project" value="TreeGrafter"/>
</dbReference>
<dbReference type="Gene3D" id="1.10.10.1770">
    <property type="entry name" value="Gun4-like"/>
    <property type="match status" value="1"/>
</dbReference>
<sequence length="972" mass="112694">MKIFHLDLKPVGDKYAEFRFFWDNPNNYQSRQLPLAEIADLIKQAETDYYTRLPEDYAKTGQKLYNWLDGSDRQLQREIDKHWREGIVLAIAATQRLAHLPWEVLHDGKSFLVERKPAIVPIRWVKDENSRQLTIEDAAADRALNVLFMASSPRGVEPELDFEAEEAQVLLATKRQPLCLIVEESGCLTELGYLLKDYDPGHFDVVHLTGHATFQNEEPCFITETEFGEAQYSSAEDIATELQFQQPKLVVLSGCNTGYSRNEGAVPSMAEALLHQGATAVIGWGQRVRDIDATATAATLYKELSAGMTLTQAMALCYQTLVQEKARDWHLLRLYVAQTLPSALVKRGRKPVPRPSVTTEFVDSEKKLRVAPRETFVGRRRQLQNCLRILKTHSQEIGVLIHGMGGLGKSTIAARLCDRLPEHEKLVWWRQIDESSLVNKLADKLKTLEQRTALKESTDQLKYRLRDVLNQLKQAGEKPFLLIFDDFEWNLEHRQGKYILKPQVAEIFKALVWAIEETYSSHRIIITCRYDFEFDLNKSFYKQALESLRKSDLEKKINRLEAFSSKVIEANLIERAKTLADGNPRLLEWLNDDVLSQQNADSELRKFEESSEDWKKRIIWVKEEQPKLEIDSSTEKIISRCLVFDLPVPLAALEAVCESISDYTRQLHRAIESGLIEVSPEADQSKRFYRVSRILPHIIPTIHLPEAPKVYSLYQKAHDKLRELWGNKDNESQEKWQEIFRLKFANKENSERFRQGFYQMLAVQFKPEADKAFEGELRRCADELIQDGLCTQLENYLQQQQWKQADEETAWIFYQVMIDENYEDWRELLENFPCETLREINRLWLENSNNKFGISIQAEIYQSLGSPSYGDSNWDVFGERVGWKQDHWLSYDELMEKFEKKNVQERSPSRTSSSPLAIPTLPVSIYTKFISNSGSLRFQGWAEWVEIGWERFCDVGRGGKRVFFSRIATCKL</sequence>
<dbReference type="PANTHER" id="PTHR34800">
    <property type="entry name" value="TETRAPYRROLE-BINDING PROTEIN, CHLOROPLASTIC"/>
    <property type="match status" value="1"/>
</dbReference>
<evidence type="ECO:0000313" key="5">
    <source>
        <dbReference type="Proteomes" id="UP000217507"/>
    </source>
</evidence>
<feature type="domain" description="GUN4-like" evidence="1">
    <location>
        <begin position="791"/>
        <end position="893"/>
    </location>
</feature>
<geneLocation type="plasmid" evidence="4">
    <name>plasmid3</name>
</geneLocation>
<evidence type="ECO:0000259" key="3">
    <source>
        <dbReference type="Pfam" id="PF13191"/>
    </source>
</evidence>
<dbReference type="Gene3D" id="3.40.50.300">
    <property type="entry name" value="P-loop containing nucleotide triphosphate hydrolases"/>
    <property type="match status" value="1"/>
</dbReference>
<protein>
    <submittedName>
        <fullName evidence="4">GUN4 domain-containing protein</fullName>
    </submittedName>
</protein>
<dbReference type="InterPro" id="IPR037215">
    <property type="entry name" value="GUN4-like_sf"/>
</dbReference>
<name>A0A1Z4KWI5_ANAVA</name>
<dbReference type="Pfam" id="PF12770">
    <property type="entry name" value="CHAT"/>
    <property type="match status" value="1"/>
</dbReference>
<feature type="domain" description="CHAT" evidence="2">
    <location>
        <begin position="59"/>
        <end position="328"/>
    </location>
</feature>
<dbReference type="InterPro" id="IPR041664">
    <property type="entry name" value="AAA_16"/>
</dbReference>
<reference evidence="4 5" key="1">
    <citation type="submission" date="2017-06" db="EMBL/GenBank/DDBJ databases">
        <title>Genome sequencing of cyanobaciteial culture collection at National Institute for Environmental Studies (NIES).</title>
        <authorList>
            <person name="Hirose Y."/>
            <person name="Shimura Y."/>
            <person name="Fujisawa T."/>
            <person name="Nakamura Y."/>
            <person name="Kawachi M."/>
        </authorList>
    </citation>
    <scope>NUCLEOTIDE SEQUENCE [LARGE SCALE GENOMIC DNA]</scope>
    <source>
        <strain evidence="4 5">NIES-23</strain>
        <plasmid evidence="5">Plasmid Plasmid3 dna</plasmid>
    </source>
</reference>
<dbReference type="GO" id="GO:0030288">
    <property type="term" value="C:outer membrane-bounded periplasmic space"/>
    <property type="evidence" value="ECO:0007669"/>
    <property type="project" value="TreeGrafter"/>
</dbReference>
<organism evidence="4 5">
    <name type="scientific">Trichormus variabilis NIES-23</name>
    <dbReference type="NCBI Taxonomy" id="1973479"/>
    <lineage>
        <taxon>Bacteria</taxon>
        <taxon>Bacillati</taxon>
        <taxon>Cyanobacteriota</taxon>
        <taxon>Cyanophyceae</taxon>
        <taxon>Nostocales</taxon>
        <taxon>Nostocaceae</taxon>
        <taxon>Trichormus</taxon>
    </lineage>
</organism>
<dbReference type="EMBL" id="AP018219">
    <property type="protein sequence ID" value="BAY73288.1"/>
    <property type="molecule type" value="Genomic_DNA"/>
</dbReference>
<feature type="domain" description="Orc1-like AAA ATPase" evidence="3">
    <location>
        <begin position="375"/>
        <end position="490"/>
    </location>
</feature>
<evidence type="ECO:0000313" key="4">
    <source>
        <dbReference type="EMBL" id="BAY73288.1"/>
    </source>
</evidence>
<evidence type="ECO:0000259" key="1">
    <source>
        <dbReference type="Pfam" id="PF05419"/>
    </source>
</evidence>
<dbReference type="Gene3D" id="1.25.40.620">
    <property type="match status" value="1"/>
</dbReference>
<evidence type="ECO:0000259" key="2">
    <source>
        <dbReference type="Pfam" id="PF12770"/>
    </source>
</evidence>
<dbReference type="CDD" id="cd16383">
    <property type="entry name" value="GUN4"/>
    <property type="match status" value="1"/>
</dbReference>
<accession>A0A1Z4KWI5</accession>
<dbReference type="InterPro" id="IPR024983">
    <property type="entry name" value="CHAT_dom"/>
</dbReference>
<dbReference type="AlphaFoldDB" id="A0A1Z4KWI5"/>
<gene>
    <name evidence="4" type="ORF">NIES23_61160</name>
</gene>